<comment type="caution">
    <text evidence="2">The sequence shown here is derived from an EMBL/GenBank/DDBJ whole genome shotgun (WGS) entry which is preliminary data.</text>
</comment>
<reference evidence="2 3" key="1">
    <citation type="submission" date="2024-04" db="EMBL/GenBank/DDBJ databases">
        <title>whole genome sequencing of Lutimonas vermicola strain IMCC1616.</title>
        <authorList>
            <person name="Bae S.S."/>
        </authorList>
    </citation>
    <scope>NUCLEOTIDE SEQUENCE [LARGE SCALE GENOMIC DNA]</scope>
    <source>
        <strain evidence="2 3">IMCC1616</strain>
    </source>
</reference>
<evidence type="ECO:0000313" key="2">
    <source>
        <dbReference type="EMBL" id="MEL4456435.1"/>
    </source>
</evidence>
<evidence type="ECO:0000256" key="1">
    <source>
        <dbReference type="SAM" id="Phobius"/>
    </source>
</evidence>
<dbReference type="RefSeq" id="WP_342160572.1">
    <property type="nucleotide sequence ID" value="NZ_JBCDNA010000002.1"/>
</dbReference>
<protein>
    <submittedName>
        <fullName evidence="2">Uncharacterized protein</fullName>
    </submittedName>
</protein>
<feature type="transmembrane region" description="Helical" evidence="1">
    <location>
        <begin position="113"/>
        <end position="133"/>
    </location>
</feature>
<evidence type="ECO:0000313" key="3">
    <source>
        <dbReference type="Proteomes" id="UP001474120"/>
    </source>
</evidence>
<proteinExistence type="predicted"/>
<organism evidence="2 3">
    <name type="scientific">Lutimonas vermicola</name>
    <dbReference type="NCBI Taxonomy" id="414288"/>
    <lineage>
        <taxon>Bacteria</taxon>
        <taxon>Pseudomonadati</taxon>
        <taxon>Bacteroidota</taxon>
        <taxon>Flavobacteriia</taxon>
        <taxon>Flavobacteriales</taxon>
        <taxon>Flavobacteriaceae</taxon>
        <taxon>Lutimonas</taxon>
    </lineage>
</organism>
<feature type="transmembrane region" description="Helical" evidence="1">
    <location>
        <begin position="47"/>
        <end position="65"/>
    </location>
</feature>
<sequence length="151" mass="17004">MTTATPDSKEFSKRQILFIRYFTAILIDLTVLNLFNEYSDNVQINSFTISLLAAVVLQLMLQITFKIEHGVGSHFLKKGRKGLRIVSAWALLFGSKFAILWVLEVLFGDKIMFLGAFHGILTFIIVILAMLGAEGLIRWITYSALGIYQPS</sequence>
<feature type="transmembrane region" description="Helical" evidence="1">
    <location>
        <begin position="17"/>
        <end position="35"/>
    </location>
</feature>
<keyword evidence="1" id="KW-1133">Transmembrane helix</keyword>
<keyword evidence="1" id="KW-0812">Transmembrane</keyword>
<feature type="transmembrane region" description="Helical" evidence="1">
    <location>
        <begin position="86"/>
        <end position="107"/>
    </location>
</feature>
<dbReference type="EMBL" id="JBCDNA010000002">
    <property type="protein sequence ID" value="MEL4456435.1"/>
    <property type="molecule type" value="Genomic_DNA"/>
</dbReference>
<keyword evidence="1" id="KW-0472">Membrane</keyword>
<keyword evidence="3" id="KW-1185">Reference proteome</keyword>
<gene>
    <name evidence="2" type="ORF">AABB81_11040</name>
</gene>
<name>A0ABU9L3S4_9FLAO</name>
<dbReference type="Proteomes" id="UP001474120">
    <property type="component" value="Unassembled WGS sequence"/>
</dbReference>
<accession>A0ABU9L3S4</accession>